<keyword evidence="1" id="KW-0732">Signal</keyword>
<dbReference type="InterPro" id="IPR000120">
    <property type="entry name" value="Amidase"/>
</dbReference>
<comment type="caution">
    <text evidence="3">The sequence shown here is derived from an EMBL/GenBank/DDBJ whole genome shotgun (WGS) entry which is preliminary data.</text>
</comment>
<feature type="chain" id="PRO_5047185894" evidence="1">
    <location>
        <begin position="19"/>
        <end position="550"/>
    </location>
</feature>
<dbReference type="Proteomes" id="UP001596106">
    <property type="component" value="Unassembled WGS sequence"/>
</dbReference>
<keyword evidence="4" id="KW-1185">Reference proteome</keyword>
<dbReference type="PANTHER" id="PTHR11895:SF73">
    <property type="entry name" value="AMIDASE FAMILY PROTEIN"/>
    <property type="match status" value="1"/>
</dbReference>
<dbReference type="RefSeq" id="WP_379843891.1">
    <property type="nucleotide sequence ID" value="NZ_JBHSMA010000002.1"/>
</dbReference>
<dbReference type="PANTHER" id="PTHR11895">
    <property type="entry name" value="TRANSAMIDASE"/>
    <property type="match status" value="1"/>
</dbReference>
<dbReference type="InterPro" id="IPR036928">
    <property type="entry name" value="AS_sf"/>
</dbReference>
<name>A0ABW0I8H8_9BACT</name>
<evidence type="ECO:0000313" key="3">
    <source>
        <dbReference type="EMBL" id="MFC5409633.1"/>
    </source>
</evidence>
<dbReference type="SUPFAM" id="SSF75304">
    <property type="entry name" value="Amidase signature (AS) enzymes"/>
    <property type="match status" value="1"/>
</dbReference>
<dbReference type="EMBL" id="JBHSMA010000002">
    <property type="protein sequence ID" value="MFC5409633.1"/>
    <property type="molecule type" value="Genomic_DNA"/>
</dbReference>
<proteinExistence type="predicted"/>
<organism evidence="3 4">
    <name type="scientific">Larkinella bovis</name>
    <dbReference type="NCBI Taxonomy" id="683041"/>
    <lineage>
        <taxon>Bacteria</taxon>
        <taxon>Pseudomonadati</taxon>
        <taxon>Bacteroidota</taxon>
        <taxon>Cytophagia</taxon>
        <taxon>Cytophagales</taxon>
        <taxon>Spirosomataceae</taxon>
        <taxon>Larkinella</taxon>
    </lineage>
</organism>
<gene>
    <name evidence="3" type="ORF">ACFPMF_09960</name>
</gene>
<feature type="domain" description="Amidase" evidence="2">
    <location>
        <begin position="136"/>
        <end position="490"/>
    </location>
</feature>
<protein>
    <submittedName>
        <fullName evidence="3">Amidase</fullName>
    </submittedName>
</protein>
<evidence type="ECO:0000259" key="2">
    <source>
        <dbReference type="Pfam" id="PF01425"/>
    </source>
</evidence>
<sequence>MKKLLLPAACLLSFLAGAFITDNDPKKPLTTSLIEAASTVFGLEFSASERDSMVDNLNNYRANYEALRKIELTNNVAPALYFSPLPAGFKLPTGPPSFKASPAGKVTLPADRKALAFYSVAQLGELLRTRQISSVELTRFFLERLKTYNQKLLCVVTLTDELALKQAQQADAEIKAGKYRGPLHGIPYGAKDLFARKGYKTTWGSVPYQNQTLDYDATIIQRLEKAGAVLCAKLTMGELAMGDVWFGGKTRNPWDPSTGSSGSSAGSGSSVSAGLLPFAIGTETLGSIVSPSTVNGVTGLRPTFGRVSRYGAMALSWSMDKIGPMCRSVEDCALVFNAIYGPDGHDPTVFAAPFRYAPLASLKGVRIGYLKKAFDEDHPTKANDDATLETLRKLGAELIPFELPDIPVGRMNMILSAEAAAAFDELTRSGKDDQLVRQVKGAWPNAFRSARFIPAVEYIQANRIRTKLINEMAQTMKAFEVYLTPTYGNANLTLTNLTGHPCVALPNGFNARGLPTSITFMGQLFEEGRLLAVAKAYQDATPFHQKHPTL</sequence>
<reference evidence="4" key="1">
    <citation type="journal article" date="2019" name="Int. J. Syst. Evol. Microbiol.">
        <title>The Global Catalogue of Microorganisms (GCM) 10K type strain sequencing project: providing services to taxonomists for standard genome sequencing and annotation.</title>
        <authorList>
            <consortium name="The Broad Institute Genomics Platform"/>
            <consortium name="The Broad Institute Genome Sequencing Center for Infectious Disease"/>
            <person name="Wu L."/>
            <person name="Ma J."/>
        </authorList>
    </citation>
    <scope>NUCLEOTIDE SEQUENCE [LARGE SCALE GENOMIC DNA]</scope>
    <source>
        <strain evidence="4">CCUG 55250</strain>
    </source>
</reference>
<evidence type="ECO:0000256" key="1">
    <source>
        <dbReference type="SAM" id="SignalP"/>
    </source>
</evidence>
<accession>A0ABW0I8H8</accession>
<evidence type="ECO:0000313" key="4">
    <source>
        <dbReference type="Proteomes" id="UP001596106"/>
    </source>
</evidence>
<dbReference type="InterPro" id="IPR023631">
    <property type="entry name" value="Amidase_dom"/>
</dbReference>
<feature type="signal peptide" evidence="1">
    <location>
        <begin position="1"/>
        <end position="18"/>
    </location>
</feature>
<dbReference type="Pfam" id="PF01425">
    <property type="entry name" value="Amidase"/>
    <property type="match status" value="1"/>
</dbReference>
<dbReference type="Gene3D" id="3.90.1300.10">
    <property type="entry name" value="Amidase signature (AS) domain"/>
    <property type="match status" value="1"/>
</dbReference>